<dbReference type="Pfam" id="PF13505">
    <property type="entry name" value="OMP_b-brl"/>
    <property type="match status" value="1"/>
</dbReference>
<evidence type="ECO:0000256" key="1">
    <source>
        <dbReference type="ARBA" id="ARBA00022729"/>
    </source>
</evidence>
<sequence length="251" mass="26561">MGYSKGVMAAGVVLLGLATATEATAQTTGLYIGLGAGANFRQDSDLTLQGNGAAMARRMGLGTDGTLGFKGASPAVAVSLGWDFGALRAELEFSYRDNDVDSLSIPGIRGKTTLTGSANTYAVMANLFYDIEPLRVRVGVPVTPYIGLGAGYAWSEYNEIIMRNGVGGAGTYGVDGRFAYQAIAGLSWDLSGLVRGLSLTTEYRYFAVLDQTVSFGAQLGRFGFRDGEVKATNRNHAVMVGLRYAFWTPAR</sequence>
<keyword evidence="1 2" id="KW-0732">Signal</keyword>
<evidence type="ECO:0000259" key="3">
    <source>
        <dbReference type="Pfam" id="PF13505"/>
    </source>
</evidence>
<dbReference type="EMBL" id="JAJAQI010000015">
    <property type="protein sequence ID" value="MCB4822381.1"/>
    <property type="molecule type" value="Genomic_DNA"/>
</dbReference>
<dbReference type="InterPro" id="IPR011250">
    <property type="entry name" value="OMP/PagP_B-barrel"/>
</dbReference>
<keyword evidence="5" id="KW-1185">Reference proteome</keyword>
<evidence type="ECO:0000313" key="4">
    <source>
        <dbReference type="EMBL" id="MCB4822381.1"/>
    </source>
</evidence>
<gene>
    <name evidence="4" type="ORF">LHA35_11610</name>
</gene>
<evidence type="ECO:0000256" key="2">
    <source>
        <dbReference type="SAM" id="SignalP"/>
    </source>
</evidence>
<dbReference type="RefSeq" id="WP_226608418.1">
    <property type="nucleotide sequence ID" value="NZ_JAJAQI010000015.1"/>
</dbReference>
<feature type="signal peptide" evidence="2">
    <location>
        <begin position="1"/>
        <end position="25"/>
    </location>
</feature>
<dbReference type="Gene3D" id="2.40.160.20">
    <property type="match status" value="1"/>
</dbReference>
<name>A0A9X1ICM8_9PROT</name>
<protein>
    <recommendedName>
        <fullName evidence="3">Outer membrane protein beta-barrel domain-containing protein</fullName>
    </recommendedName>
</protein>
<dbReference type="InterPro" id="IPR027385">
    <property type="entry name" value="Beta-barrel_OMP"/>
</dbReference>
<reference evidence="4" key="1">
    <citation type="submission" date="2021-10" db="EMBL/GenBank/DDBJ databases">
        <title>Roseicella aerolatum sp. nov., isolated from aerosols of e-waste dismantling site.</title>
        <authorList>
            <person name="Qin T."/>
        </authorList>
    </citation>
    <scope>NUCLEOTIDE SEQUENCE</scope>
    <source>
        <strain evidence="4">GB24</strain>
    </source>
</reference>
<proteinExistence type="predicted"/>
<comment type="caution">
    <text evidence="4">The sequence shown here is derived from an EMBL/GenBank/DDBJ whole genome shotgun (WGS) entry which is preliminary data.</text>
</comment>
<dbReference type="AlphaFoldDB" id="A0A9X1ICM8"/>
<evidence type="ECO:0000313" key="5">
    <source>
        <dbReference type="Proteomes" id="UP001139311"/>
    </source>
</evidence>
<feature type="chain" id="PRO_5040997069" description="Outer membrane protein beta-barrel domain-containing protein" evidence="2">
    <location>
        <begin position="26"/>
        <end position="251"/>
    </location>
</feature>
<dbReference type="Proteomes" id="UP001139311">
    <property type="component" value="Unassembled WGS sequence"/>
</dbReference>
<feature type="domain" description="Outer membrane protein beta-barrel" evidence="3">
    <location>
        <begin position="11"/>
        <end position="225"/>
    </location>
</feature>
<dbReference type="SUPFAM" id="SSF56925">
    <property type="entry name" value="OMPA-like"/>
    <property type="match status" value="1"/>
</dbReference>
<accession>A0A9X1ICM8</accession>
<organism evidence="4 5">
    <name type="scientific">Roseicella aerolata</name>
    <dbReference type="NCBI Taxonomy" id="2883479"/>
    <lineage>
        <taxon>Bacteria</taxon>
        <taxon>Pseudomonadati</taxon>
        <taxon>Pseudomonadota</taxon>
        <taxon>Alphaproteobacteria</taxon>
        <taxon>Acetobacterales</taxon>
        <taxon>Roseomonadaceae</taxon>
        <taxon>Roseicella</taxon>
    </lineage>
</organism>